<dbReference type="EMBL" id="BAAAZX010000028">
    <property type="protein sequence ID" value="GAA4019043.1"/>
    <property type="molecule type" value="Genomic_DNA"/>
</dbReference>
<evidence type="ECO:0000313" key="2">
    <source>
        <dbReference type="Proteomes" id="UP001500456"/>
    </source>
</evidence>
<dbReference type="RefSeq" id="WP_266439085.1">
    <property type="nucleotide sequence ID" value="NZ_BAAAZX010000028.1"/>
</dbReference>
<accession>A0ABP7T018</accession>
<sequence length="98" mass="10567">MYVVAQHKIVNPETALPRGQALIDGTGAPDGTRVVQFYPHVEGSAVTCLWEAESVEDVQRYVDKTLGDSSVNVCYEVDSEKAFADRPLGLRASSAPVS</sequence>
<proteinExistence type="predicted"/>
<keyword evidence="2" id="KW-1185">Reference proteome</keyword>
<evidence type="ECO:0000313" key="1">
    <source>
        <dbReference type="EMBL" id="GAA4019043.1"/>
    </source>
</evidence>
<gene>
    <name evidence="1" type="ORF">GCM10022232_73810</name>
</gene>
<evidence type="ECO:0008006" key="3">
    <source>
        <dbReference type="Google" id="ProtNLM"/>
    </source>
</evidence>
<dbReference type="Proteomes" id="UP001500456">
    <property type="component" value="Unassembled WGS sequence"/>
</dbReference>
<protein>
    <recommendedName>
        <fullName evidence="3">DUF4242 domain-containing protein</fullName>
    </recommendedName>
</protein>
<name>A0ABP7T018_9ACTN</name>
<comment type="caution">
    <text evidence="1">The sequence shown here is derived from an EMBL/GenBank/DDBJ whole genome shotgun (WGS) entry which is preliminary data.</text>
</comment>
<organism evidence="1 2">
    <name type="scientific">Streptomyces plumbiresistens</name>
    <dbReference type="NCBI Taxonomy" id="511811"/>
    <lineage>
        <taxon>Bacteria</taxon>
        <taxon>Bacillati</taxon>
        <taxon>Actinomycetota</taxon>
        <taxon>Actinomycetes</taxon>
        <taxon>Kitasatosporales</taxon>
        <taxon>Streptomycetaceae</taxon>
        <taxon>Streptomyces</taxon>
    </lineage>
</organism>
<reference evidence="2" key="1">
    <citation type="journal article" date="2019" name="Int. J. Syst. Evol. Microbiol.">
        <title>The Global Catalogue of Microorganisms (GCM) 10K type strain sequencing project: providing services to taxonomists for standard genome sequencing and annotation.</title>
        <authorList>
            <consortium name="The Broad Institute Genomics Platform"/>
            <consortium name="The Broad Institute Genome Sequencing Center for Infectious Disease"/>
            <person name="Wu L."/>
            <person name="Ma J."/>
        </authorList>
    </citation>
    <scope>NUCLEOTIDE SEQUENCE [LARGE SCALE GENOMIC DNA]</scope>
    <source>
        <strain evidence="2">JCM 16924</strain>
    </source>
</reference>